<dbReference type="PANTHER" id="PTHR10974">
    <property type="entry name" value="FI08016P-RELATED"/>
    <property type="match status" value="1"/>
</dbReference>
<keyword evidence="2" id="KW-0812">Transmembrane</keyword>
<organism evidence="3 4">
    <name type="scientific">Lunasporangiospora selenospora</name>
    <dbReference type="NCBI Taxonomy" id="979761"/>
    <lineage>
        <taxon>Eukaryota</taxon>
        <taxon>Fungi</taxon>
        <taxon>Fungi incertae sedis</taxon>
        <taxon>Mucoromycota</taxon>
        <taxon>Mortierellomycotina</taxon>
        <taxon>Mortierellomycetes</taxon>
        <taxon>Mortierellales</taxon>
        <taxon>Mortierellaceae</taxon>
        <taxon>Lunasporangiospora</taxon>
    </lineage>
</organism>
<proteinExistence type="predicted"/>
<dbReference type="GO" id="GO:0005615">
    <property type="term" value="C:extracellular space"/>
    <property type="evidence" value="ECO:0007669"/>
    <property type="project" value="TreeGrafter"/>
</dbReference>
<dbReference type="OrthoDB" id="413313at2759"/>
<feature type="region of interest" description="Disordered" evidence="1">
    <location>
        <begin position="1"/>
        <end position="108"/>
    </location>
</feature>
<gene>
    <name evidence="3" type="ORF">BGW38_000749</name>
</gene>
<evidence type="ECO:0000256" key="2">
    <source>
        <dbReference type="SAM" id="Phobius"/>
    </source>
</evidence>
<dbReference type="InterPro" id="IPR004245">
    <property type="entry name" value="DUF229"/>
</dbReference>
<comment type="caution">
    <text evidence="3">The sequence shown here is derived from an EMBL/GenBank/DDBJ whole genome shotgun (WGS) entry which is preliminary data.</text>
</comment>
<dbReference type="SUPFAM" id="SSF53649">
    <property type="entry name" value="Alkaline phosphatase-like"/>
    <property type="match status" value="1"/>
</dbReference>
<feature type="transmembrane region" description="Helical" evidence="2">
    <location>
        <begin position="118"/>
        <end position="137"/>
    </location>
</feature>
<dbReference type="PANTHER" id="PTHR10974:SF1">
    <property type="entry name" value="FI08016P-RELATED"/>
    <property type="match status" value="1"/>
</dbReference>
<feature type="compositionally biased region" description="Polar residues" evidence="1">
    <location>
        <begin position="85"/>
        <end position="97"/>
    </location>
</feature>
<evidence type="ECO:0008006" key="5">
    <source>
        <dbReference type="Google" id="ProtNLM"/>
    </source>
</evidence>
<dbReference type="AlphaFoldDB" id="A0A9P6FUF1"/>
<sequence length="764" mass="85284">MEHQRSSFSPAGSRSVTPRSPSPESFTSTLHNNSNISFSGDDYPSLTTRRTTPAHKTMKDYESYGDDGSVARRDDSTSVLLPAESQDSSPTLSSGSGKNYVGDNSGGGGGGALRTSTVLLRILAIVILISLFSWLYLEALAGGDIEWVKNHLSSLGVHLTLSILCLTLALSLIVIWQIPRPFAISLAVGMAVILYALKRWDDGESFEMHGAYNMLVFLVVAVPLNLLIQSIICCHRKMSPTRFRRFISMSVIGTMVLTTMFLLYFHSIWGNGANGARLLYGQVPVIGASEHSRLLCEWDGYNIPICTGKSFKSSGGSPTYDLLPDTKSWPAEEKIIHTYNKKIFERVEHKTYTEPVIVNSPSIEAIVASCGAEESKLLLRVVRQESVLERVEAVAKAQMETRQSTEMDGRQKMVDTTHGQEPGQDDATPQNRKPNVLVLFMDAVARRQFYRKLAKSASTIERLDQTAKGGPQLHEFFRYHSVGFNTDDNSRAIYTNHTKEQDPAVMPIWKDFHEAGYITSRVEDNCEDWSAQYTGVATSKYFDHELQSPFCLPPYYALEGNPFGNFNGPYSITPRCQHGENVHWHAFEYMNQFRRAYKDTPWFQMGSLIEGHEGTGEVLLTLDDDLAEFMEGLEKDGSLENTIVFMLADHGLHMGINFMFTPNGRSEHMNPYLSVILPPLVTKKYPSLARGLKHNQQSLITGHEIYSSMKLLASGDMPENGDEDEVDGGAWRRGTLFDEELNPARTCEEAMVPDEYCHCHTPSS</sequence>
<keyword evidence="2" id="KW-1133">Transmembrane helix</keyword>
<evidence type="ECO:0000313" key="3">
    <source>
        <dbReference type="EMBL" id="KAF9582030.1"/>
    </source>
</evidence>
<feature type="transmembrane region" description="Helical" evidence="2">
    <location>
        <begin position="246"/>
        <end position="269"/>
    </location>
</feature>
<dbReference type="InterPro" id="IPR017850">
    <property type="entry name" value="Alkaline_phosphatase_core_sf"/>
</dbReference>
<feature type="compositionally biased region" description="Polar residues" evidence="1">
    <location>
        <begin position="1"/>
        <end position="38"/>
    </location>
</feature>
<dbReference type="EMBL" id="JAABOA010001217">
    <property type="protein sequence ID" value="KAF9582030.1"/>
    <property type="molecule type" value="Genomic_DNA"/>
</dbReference>
<feature type="compositionally biased region" description="Basic and acidic residues" evidence="1">
    <location>
        <begin position="403"/>
        <end position="415"/>
    </location>
</feature>
<accession>A0A9P6FUF1</accession>
<feature type="transmembrane region" description="Helical" evidence="2">
    <location>
        <begin position="157"/>
        <end position="175"/>
    </location>
</feature>
<feature type="transmembrane region" description="Helical" evidence="2">
    <location>
        <begin position="182"/>
        <end position="200"/>
    </location>
</feature>
<keyword evidence="2" id="KW-0472">Membrane</keyword>
<reference evidence="3" key="1">
    <citation type="journal article" date="2020" name="Fungal Divers.">
        <title>Resolving the Mortierellaceae phylogeny through synthesis of multi-gene phylogenetics and phylogenomics.</title>
        <authorList>
            <person name="Vandepol N."/>
            <person name="Liber J."/>
            <person name="Desiro A."/>
            <person name="Na H."/>
            <person name="Kennedy M."/>
            <person name="Barry K."/>
            <person name="Grigoriev I.V."/>
            <person name="Miller A.N."/>
            <person name="O'Donnell K."/>
            <person name="Stajich J.E."/>
            <person name="Bonito G."/>
        </authorList>
    </citation>
    <scope>NUCLEOTIDE SEQUENCE</scope>
    <source>
        <strain evidence="3">KOD1015</strain>
    </source>
</reference>
<feature type="transmembrane region" description="Helical" evidence="2">
    <location>
        <begin position="212"/>
        <end position="234"/>
    </location>
</feature>
<evidence type="ECO:0000256" key="1">
    <source>
        <dbReference type="SAM" id="MobiDB-lite"/>
    </source>
</evidence>
<name>A0A9P6FUF1_9FUNG</name>
<dbReference type="Pfam" id="PF02995">
    <property type="entry name" value="DUF229"/>
    <property type="match status" value="1"/>
</dbReference>
<feature type="region of interest" description="Disordered" evidence="1">
    <location>
        <begin position="399"/>
        <end position="432"/>
    </location>
</feature>
<evidence type="ECO:0000313" key="4">
    <source>
        <dbReference type="Proteomes" id="UP000780801"/>
    </source>
</evidence>
<protein>
    <recommendedName>
        <fullName evidence="5">DUF229-domain-containing protein</fullName>
    </recommendedName>
</protein>
<dbReference type="Gene3D" id="3.40.720.10">
    <property type="entry name" value="Alkaline Phosphatase, subunit A"/>
    <property type="match status" value="1"/>
</dbReference>
<keyword evidence="4" id="KW-1185">Reference proteome</keyword>
<dbReference type="Proteomes" id="UP000780801">
    <property type="component" value="Unassembled WGS sequence"/>
</dbReference>